<dbReference type="GO" id="GO:0016887">
    <property type="term" value="F:ATP hydrolysis activity"/>
    <property type="evidence" value="ECO:0007669"/>
    <property type="project" value="InterPro"/>
</dbReference>
<dbReference type="InterPro" id="IPR003593">
    <property type="entry name" value="AAA+_ATPase"/>
</dbReference>
<dbReference type="Gene3D" id="3.40.50.300">
    <property type="entry name" value="P-loop containing nucleotide triphosphate hydrolases"/>
    <property type="match status" value="1"/>
</dbReference>
<keyword evidence="3" id="KW-0547">Nucleotide-binding</keyword>
<dbReference type="InterPro" id="IPR027417">
    <property type="entry name" value="P-loop_NTPase"/>
</dbReference>
<keyword evidence="2" id="KW-0813">Transport</keyword>
<dbReference type="InterPro" id="IPR050763">
    <property type="entry name" value="ABC_transporter_ATP-binding"/>
</dbReference>
<dbReference type="OrthoDB" id="9804819at2"/>
<dbReference type="PROSITE" id="PS00211">
    <property type="entry name" value="ABC_TRANSPORTER_1"/>
    <property type="match status" value="1"/>
</dbReference>
<evidence type="ECO:0000259" key="5">
    <source>
        <dbReference type="PROSITE" id="PS50893"/>
    </source>
</evidence>
<dbReference type="Pfam" id="PF13732">
    <property type="entry name" value="DrrA1-3_C"/>
    <property type="match status" value="1"/>
</dbReference>
<dbReference type="AlphaFoldDB" id="A0A248TFK1"/>
<organism evidence="6 7">
    <name type="scientific">Cytobacillus kochii</name>
    <dbReference type="NCBI Taxonomy" id="859143"/>
    <lineage>
        <taxon>Bacteria</taxon>
        <taxon>Bacillati</taxon>
        <taxon>Bacillota</taxon>
        <taxon>Bacilli</taxon>
        <taxon>Bacillales</taxon>
        <taxon>Bacillaceae</taxon>
        <taxon>Cytobacillus</taxon>
    </lineage>
</organism>
<dbReference type="PROSITE" id="PS50893">
    <property type="entry name" value="ABC_TRANSPORTER_2"/>
    <property type="match status" value="1"/>
</dbReference>
<dbReference type="PANTHER" id="PTHR42711:SF5">
    <property type="entry name" value="ABC TRANSPORTER ATP-BINDING PROTEIN NATA"/>
    <property type="match status" value="1"/>
</dbReference>
<evidence type="ECO:0000256" key="2">
    <source>
        <dbReference type="ARBA" id="ARBA00022448"/>
    </source>
</evidence>
<feature type="domain" description="ABC transporter" evidence="5">
    <location>
        <begin position="4"/>
        <end position="230"/>
    </location>
</feature>
<keyword evidence="7" id="KW-1185">Reference proteome</keyword>
<dbReference type="GO" id="GO:0005524">
    <property type="term" value="F:ATP binding"/>
    <property type="evidence" value="ECO:0007669"/>
    <property type="project" value="UniProtKB-KW"/>
</dbReference>
<evidence type="ECO:0000313" key="7">
    <source>
        <dbReference type="Proteomes" id="UP000215137"/>
    </source>
</evidence>
<dbReference type="CDD" id="cd03230">
    <property type="entry name" value="ABC_DR_subfamily_A"/>
    <property type="match status" value="1"/>
</dbReference>
<dbReference type="PANTHER" id="PTHR42711">
    <property type="entry name" value="ABC TRANSPORTER ATP-BINDING PROTEIN"/>
    <property type="match status" value="1"/>
</dbReference>
<evidence type="ECO:0000313" key="6">
    <source>
        <dbReference type="EMBL" id="ASV66892.1"/>
    </source>
</evidence>
<dbReference type="SMART" id="SM00382">
    <property type="entry name" value="AAA"/>
    <property type="match status" value="1"/>
</dbReference>
<reference evidence="6 7" key="1">
    <citation type="submission" date="2017-08" db="EMBL/GenBank/DDBJ databases">
        <title>Complete Genome Sequence of Bacillus kochii Oregon-R-modENCODE STRAIN BDGP4, isolated from Drosophila melanogaster gut.</title>
        <authorList>
            <person name="Wan K.H."/>
            <person name="Yu C."/>
            <person name="Park S."/>
            <person name="Hammonds A.S."/>
            <person name="Booth B.W."/>
            <person name="Celniker S.E."/>
        </authorList>
    </citation>
    <scope>NUCLEOTIDE SEQUENCE [LARGE SCALE GENOMIC DNA]</scope>
    <source>
        <strain evidence="6 7">BDGP4</strain>
    </source>
</reference>
<dbReference type="InterPro" id="IPR003439">
    <property type="entry name" value="ABC_transporter-like_ATP-bd"/>
</dbReference>
<evidence type="ECO:0000256" key="3">
    <source>
        <dbReference type="ARBA" id="ARBA00022741"/>
    </source>
</evidence>
<comment type="similarity">
    <text evidence="1">Belongs to the ABC transporter superfamily.</text>
</comment>
<dbReference type="SUPFAM" id="SSF52540">
    <property type="entry name" value="P-loop containing nucleoside triphosphate hydrolases"/>
    <property type="match status" value="1"/>
</dbReference>
<dbReference type="Proteomes" id="UP000215137">
    <property type="component" value="Chromosome"/>
</dbReference>
<evidence type="ECO:0000256" key="4">
    <source>
        <dbReference type="ARBA" id="ARBA00022840"/>
    </source>
</evidence>
<dbReference type="EMBL" id="CP022983">
    <property type="protein sequence ID" value="ASV66892.1"/>
    <property type="molecule type" value="Genomic_DNA"/>
</dbReference>
<name>A0A248TFK1_9BACI</name>
<keyword evidence="4 6" id="KW-0067">ATP-binding</keyword>
<evidence type="ECO:0000256" key="1">
    <source>
        <dbReference type="ARBA" id="ARBA00005417"/>
    </source>
</evidence>
<dbReference type="KEGG" id="bko:CKF48_05865"/>
<dbReference type="Pfam" id="PF00005">
    <property type="entry name" value="ABC_tran"/>
    <property type="match status" value="1"/>
</dbReference>
<protein>
    <submittedName>
        <fullName evidence="6">ABC transporter ATP-binding protein</fullName>
    </submittedName>
</protein>
<proteinExistence type="inferred from homology"/>
<sequence>MNVIETRDIVKRFGKVDIVKGINLKVEEGEVFGFLGRNGAGKSTFINILTGILRPTSGSFSILGEKVPNEEVKKRIGVLPDYTAFYHHMNAIAHLKYFANISGKKVTTAECLRVLKWVGLGLDANKRVGKYSFGMKKKLGLAQAIIHDPEVLFLDEPTSGLDVESAIEIQQLIIKLKEMGKTIFLTSHNLYEVEKLCNRIGIMKDGKLQKLGTIAELKAYYRSKLIVTMKHSIFPQDQEHTVIQWLNNMSEEIQREDEKTIITLEKEEQIAQIVRAFNQYKINIFRIEVDEPSLEEVFLEG</sequence>
<gene>
    <name evidence="6" type="ORF">CKF48_05865</name>
</gene>
<accession>A0A248TFK1</accession>
<dbReference type="RefSeq" id="WP_095370467.1">
    <property type="nucleotide sequence ID" value="NZ_CP022983.1"/>
</dbReference>
<dbReference type="InterPro" id="IPR025302">
    <property type="entry name" value="DrrA1/2-like_C"/>
</dbReference>
<dbReference type="InterPro" id="IPR017871">
    <property type="entry name" value="ABC_transporter-like_CS"/>
</dbReference>